<evidence type="ECO:0000256" key="1">
    <source>
        <dbReference type="SAM" id="MobiDB-lite"/>
    </source>
</evidence>
<protein>
    <submittedName>
        <fullName evidence="2">Uncharacterized protein</fullName>
    </submittedName>
</protein>
<evidence type="ECO:0000313" key="2">
    <source>
        <dbReference type="EMBL" id="BBZ23904.1"/>
    </source>
</evidence>
<feature type="region of interest" description="Disordered" evidence="1">
    <location>
        <begin position="124"/>
        <end position="147"/>
    </location>
</feature>
<evidence type="ECO:0000313" key="3">
    <source>
        <dbReference type="Proteomes" id="UP000467260"/>
    </source>
</evidence>
<feature type="compositionally biased region" description="Basic and acidic residues" evidence="1">
    <location>
        <begin position="37"/>
        <end position="58"/>
    </location>
</feature>
<feature type="compositionally biased region" description="Polar residues" evidence="1">
    <location>
        <begin position="125"/>
        <end position="136"/>
    </location>
</feature>
<feature type="region of interest" description="Disordered" evidence="1">
    <location>
        <begin position="1"/>
        <end position="58"/>
    </location>
</feature>
<organism evidence="2 3">
    <name type="scientific">Mycolicibacter hiberniae</name>
    <dbReference type="NCBI Taxonomy" id="29314"/>
    <lineage>
        <taxon>Bacteria</taxon>
        <taxon>Bacillati</taxon>
        <taxon>Actinomycetota</taxon>
        <taxon>Actinomycetes</taxon>
        <taxon>Mycobacteriales</taxon>
        <taxon>Mycobacteriaceae</taxon>
        <taxon>Mycolicibacter</taxon>
    </lineage>
</organism>
<name>A0A7I7X2T0_9MYCO</name>
<dbReference type="Proteomes" id="UP000467260">
    <property type="component" value="Chromosome"/>
</dbReference>
<dbReference type="OrthoDB" id="4463542at2"/>
<accession>A0A7I7X2T0</accession>
<sequence>MSTETIPSDVITPEDGENPPELITDTVTDVSAGGPKPNREARYRVERNEARSHVEQLQRRDAERLAAKGLSNPADLFTLGGIELGELLDELGFVDPDKVSAVVSDILGSRPGLKLVDAPVDRSQGFGSSVASTGPTWGNLLRDRPGA</sequence>
<dbReference type="RefSeq" id="WP_133054887.1">
    <property type="nucleotide sequence ID" value="NZ_AP022609.1"/>
</dbReference>
<keyword evidence="3" id="KW-1185">Reference proteome</keyword>
<dbReference type="EMBL" id="AP022609">
    <property type="protein sequence ID" value="BBZ23904.1"/>
    <property type="molecule type" value="Genomic_DNA"/>
</dbReference>
<proteinExistence type="predicted"/>
<dbReference type="AlphaFoldDB" id="A0A7I7X2T0"/>
<dbReference type="KEGG" id="mhib:MHIB_23220"/>
<reference evidence="2 3" key="1">
    <citation type="journal article" date="2019" name="Emerg. Microbes Infect.">
        <title>Comprehensive subspecies identification of 175 nontuberculous mycobacteria species based on 7547 genomic profiles.</title>
        <authorList>
            <person name="Matsumoto Y."/>
            <person name="Kinjo T."/>
            <person name="Motooka D."/>
            <person name="Nabeya D."/>
            <person name="Jung N."/>
            <person name="Uechi K."/>
            <person name="Horii T."/>
            <person name="Iida T."/>
            <person name="Fujita J."/>
            <person name="Nakamura S."/>
        </authorList>
    </citation>
    <scope>NUCLEOTIDE SEQUENCE [LARGE SCALE GENOMIC DNA]</scope>
    <source>
        <strain evidence="2 3">JCM 13571</strain>
    </source>
</reference>
<gene>
    <name evidence="2" type="ORF">MHIB_23220</name>
</gene>